<reference evidence="1 2" key="1">
    <citation type="submission" date="2019-10" db="EMBL/GenBank/DDBJ databases">
        <title>Genomic and transcriptomic insights into the perfect genentic adaptation of a filamentous nitrogen-fixing cyanobacterium to rice fields.</title>
        <authorList>
            <person name="Chen Z."/>
        </authorList>
    </citation>
    <scope>NUCLEOTIDE SEQUENCE [LARGE SCALE GENOMIC DNA]</scope>
    <source>
        <strain evidence="1">CCNUC1</strain>
    </source>
</reference>
<dbReference type="AlphaFoldDB" id="A0A5P8VWZ3"/>
<proteinExistence type="predicted"/>
<accession>A0A5P8VWZ3</accession>
<evidence type="ECO:0000313" key="2">
    <source>
        <dbReference type="Proteomes" id="UP000326678"/>
    </source>
</evidence>
<name>A0A5P8VWZ3_9NOSO</name>
<sequence>MAAQTATKTEMFQSLIGILGNCNSFGNFTISKCCPCFNP</sequence>
<evidence type="ECO:0000313" key="1">
    <source>
        <dbReference type="EMBL" id="QFS44900.1"/>
    </source>
</evidence>
<dbReference type="EMBL" id="CP045226">
    <property type="protein sequence ID" value="QFS44900.1"/>
    <property type="molecule type" value="Genomic_DNA"/>
</dbReference>
<protein>
    <submittedName>
        <fullName evidence="1">Uncharacterized protein</fullName>
    </submittedName>
</protein>
<organism evidence="1 2">
    <name type="scientific">Nostoc sphaeroides CCNUC1</name>
    <dbReference type="NCBI Taxonomy" id="2653204"/>
    <lineage>
        <taxon>Bacteria</taxon>
        <taxon>Bacillati</taxon>
        <taxon>Cyanobacteriota</taxon>
        <taxon>Cyanophyceae</taxon>
        <taxon>Nostocales</taxon>
        <taxon>Nostocaceae</taxon>
        <taxon>Nostoc</taxon>
    </lineage>
</organism>
<gene>
    <name evidence="1" type="ORF">GXM_02375</name>
</gene>
<dbReference type="KEGG" id="nsh:GXM_02375"/>
<dbReference type="Proteomes" id="UP000326678">
    <property type="component" value="Chromosome Gxm1"/>
</dbReference>
<keyword evidence="2" id="KW-1185">Reference proteome</keyword>